<dbReference type="KEGG" id="pbar:105431249"/>
<keyword evidence="2" id="KW-0539">Nucleus</keyword>
<accession>A0A6I9WNZ7</accession>
<evidence type="ECO:0000313" key="6">
    <source>
        <dbReference type="RefSeq" id="XP_011643627.1"/>
    </source>
</evidence>
<feature type="region of interest" description="Disordered" evidence="3">
    <location>
        <begin position="287"/>
        <end position="385"/>
    </location>
</feature>
<feature type="compositionally biased region" description="Basic and acidic residues" evidence="3">
    <location>
        <begin position="295"/>
        <end position="309"/>
    </location>
</feature>
<dbReference type="SUPFAM" id="SSF54695">
    <property type="entry name" value="POZ domain"/>
    <property type="match status" value="1"/>
</dbReference>
<reference evidence="6" key="1">
    <citation type="submission" date="2025-08" db="UniProtKB">
        <authorList>
            <consortium name="RefSeq"/>
        </authorList>
    </citation>
    <scope>IDENTIFICATION</scope>
</reference>
<evidence type="ECO:0000259" key="4">
    <source>
        <dbReference type="PROSITE" id="PS50097"/>
    </source>
</evidence>
<evidence type="ECO:0000256" key="2">
    <source>
        <dbReference type="ARBA" id="ARBA00023242"/>
    </source>
</evidence>
<feature type="compositionally biased region" description="Acidic residues" evidence="3">
    <location>
        <begin position="324"/>
        <end position="345"/>
    </location>
</feature>
<dbReference type="PANTHER" id="PTHR23110">
    <property type="entry name" value="BTB DOMAIN TRANSCRIPTION FACTOR"/>
    <property type="match status" value="1"/>
</dbReference>
<dbReference type="RefSeq" id="XP_011643627.1">
    <property type="nucleotide sequence ID" value="XM_011645325.2"/>
</dbReference>
<feature type="compositionally biased region" description="Polar residues" evidence="3">
    <location>
        <begin position="346"/>
        <end position="360"/>
    </location>
</feature>
<dbReference type="GeneID" id="105431249"/>
<dbReference type="Gene3D" id="3.30.710.10">
    <property type="entry name" value="Potassium Channel Kv1.1, Chain A"/>
    <property type="match status" value="1"/>
</dbReference>
<proteinExistence type="predicted"/>
<dbReference type="InterPro" id="IPR000210">
    <property type="entry name" value="BTB/POZ_dom"/>
</dbReference>
<keyword evidence="5" id="KW-1185">Reference proteome</keyword>
<dbReference type="Pfam" id="PF00651">
    <property type="entry name" value="BTB"/>
    <property type="match status" value="1"/>
</dbReference>
<gene>
    <name evidence="6" type="primary">LOC105431249</name>
</gene>
<evidence type="ECO:0000313" key="5">
    <source>
        <dbReference type="Proteomes" id="UP000504615"/>
    </source>
</evidence>
<feature type="domain" description="BTB" evidence="4">
    <location>
        <begin position="32"/>
        <end position="98"/>
    </location>
</feature>
<protein>
    <submittedName>
        <fullName evidence="6">Modifier of mdg4-like</fullName>
    </submittedName>
</protein>
<dbReference type="CDD" id="cd18315">
    <property type="entry name" value="BTB_POZ_BAB-like"/>
    <property type="match status" value="1"/>
</dbReference>
<dbReference type="GO" id="GO:0006357">
    <property type="term" value="P:regulation of transcription by RNA polymerase II"/>
    <property type="evidence" value="ECO:0007669"/>
    <property type="project" value="TreeGrafter"/>
</dbReference>
<dbReference type="OrthoDB" id="2017782at2759"/>
<dbReference type="AlphaFoldDB" id="A0A6I9WNZ7"/>
<feature type="compositionally biased region" description="Basic and acidic residues" evidence="3">
    <location>
        <begin position="154"/>
        <end position="167"/>
    </location>
</feature>
<dbReference type="Proteomes" id="UP000504615">
    <property type="component" value="Unplaced"/>
</dbReference>
<feature type="region of interest" description="Disordered" evidence="3">
    <location>
        <begin position="154"/>
        <end position="174"/>
    </location>
</feature>
<evidence type="ECO:0000256" key="1">
    <source>
        <dbReference type="ARBA" id="ARBA00004123"/>
    </source>
</evidence>
<dbReference type="GO" id="GO:0005634">
    <property type="term" value="C:nucleus"/>
    <property type="evidence" value="ECO:0007669"/>
    <property type="project" value="UniProtKB-SubCell"/>
</dbReference>
<feature type="compositionally biased region" description="Basic and acidic residues" evidence="3">
    <location>
        <begin position="373"/>
        <end position="385"/>
    </location>
</feature>
<organism evidence="5 6">
    <name type="scientific">Pogonomyrmex barbatus</name>
    <name type="common">red harvester ant</name>
    <dbReference type="NCBI Taxonomy" id="144034"/>
    <lineage>
        <taxon>Eukaryota</taxon>
        <taxon>Metazoa</taxon>
        <taxon>Ecdysozoa</taxon>
        <taxon>Arthropoda</taxon>
        <taxon>Hexapoda</taxon>
        <taxon>Insecta</taxon>
        <taxon>Pterygota</taxon>
        <taxon>Neoptera</taxon>
        <taxon>Endopterygota</taxon>
        <taxon>Hymenoptera</taxon>
        <taxon>Apocrita</taxon>
        <taxon>Aculeata</taxon>
        <taxon>Formicoidea</taxon>
        <taxon>Formicidae</taxon>
        <taxon>Myrmicinae</taxon>
        <taxon>Pogonomyrmex</taxon>
    </lineage>
</organism>
<comment type="subcellular location">
    <subcellularLocation>
        <location evidence="1">Nucleus</location>
    </subcellularLocation>
</comment>
<dbReference type="SMART" id="SM00225">
    <property type="entry name" value="BTB"/>
    <property type="match status" value="1"/>
</dbReference>
<evidence type="ECO:0000256" key="3">
    <source>
        <dbReference type="SAM" id="MobiDB-lite"/>
    </source>
</evidence>
<dbReference type="InterPro" id="IPR051095">
    <property type="entry name" value="Dros_DevTransReg"/>
</dbReference>
<name>A0A6I9WNZ7_9HYME</name>
<dbReference type="PROSITE" id="PS50097">
    <property type="entry name" value="BTB"/>
    <property type="match status" value="1"/>
</dbReference>
<dbReference type="InterPro" id="IPR011333">
    <property type="entry name" value="SKP1/BTB/POZ_sf"/>
</dbReference>
<sequence length="385" mass="43411">MKEDSVLSFRWQSFPSHMVGSLDTCYEKQQFVDVSLVCKDNTILKCHKMVLANTSSFFRRLLLAYDHPHPMIVLHDVEADDLKTLVNFMYCGEIQVVQSEVRRLLKLADVLEVSGLRQIPPSLLSGEGSNNTMKEHCDASKRTTTVSRLRLEEARSSSGRNIEHEAAAKQSKPTVHGLQTKFIPKINPYKTTAKVPQDTPKNEEINISELCQRLETSNSGISIIDINEPSTSRGLRRTSPVRRKRKEFQPSPEISWPSILSSITSKPLSFKKMRCIMDEVEITAGKSVPSVPDNRTNEPLDRRKIKDPSEDNGLNMVYIKDEVEIPSDVEEDVDMDPLEVDDADNENSGSSKTSTPQLFSQIVMHPINKNAHPHTEFPARKDPSS</sequence>
<dbReference type="PANTHER" id="PTHR23110:SF98">
    <property type="entry name" value="PRE-LOLA-G, ISOFORM C-RELATED"/>
    <property type="match status" value="1"/>
</dbReference>